<feature type="coiled-coil region" evidence="1">
    <location>
        <begin position="259"/>
        <end position="286"/>
    </location>
</feature>
<organism evidence="3 4">
    <name type="scientific">Shewanella zhuhaiensis</name>
    <dbReference type="NCBI Taxonomy" id="2919576"/>
    <lineage>
        <taxon>Bacteria</taxon>
        <taxon>Pseudomonadati</taxon>
        <taxon>Pseudomonadota</taxon>
        <taxon>Gammaproteobacteria</taxon>
        <taxon>Alteromonadales</taxon>
        <taxon>Shewanellaceae</taxon>
        <taxon>Shewanella</taxon>
    </lineage>
</organism>
<dbReference type="RefSeq" id="WP_240592376.1">
    <property type="nucleotide sequence ID" value="NZ_JAKUDL010000009.1"/>
</dbReference>
<dbReference type="EMBL" id="JAKUDL010000009">
    <property type="protein sequence ID" value="MCH4296321.1"/>
    <property type="molecule type" value="Genomic_DNA"/>
</dbReference>
<gene>
    <name evidence="3" type="ORF">MJ923_18575</name>
</gene>
<sequence>MDFNKLLIAAALGTVLTACGGSDNNDAPTPPTPPTPPTTISLDGKVADGYLVGAKVCLDLNLNKVCDDGEPSATTGAGGSFSITDATQEQLDTYPLVVEVTAGTVDEDTGEAITNGYTLSAPAGYEFVSPLTTMVQGEMEQGSSEEEAEAAIKALLGTTIELTQDYVAAQNDDSLSDEQKAEYEQLHQVAQVTARVIANNLVQIQAAADAAGISADDLIALIVDTVVDALETIVAQVEAANEAGDDFDPDAIAGSDEVENEASVSEDNLEEQVEVLNAEANAAAANLVAEVSGDGIFWFDGDYDVDGLWLEYGHVKYDATNQSTTEVFYELVNGEFVAHNSNEFDTDDFILTANGWQATTDEFVITALNDDGTITLGHPDFAQLAETLSATEYALSGLNIKVLLAKQDNTWPWHKVMPADAAFSEGAKAFAIKAKTTSDQYRLYYWDDCGEGDMVGGYCNSVWSRMAGGSEGPATSLSALISATASDGTLANLVGPYVAWHGDKQILAELIEGGMVKYHKVYWGQSSTGEAEQSVMLYATGEWRQVTEAGQTLVLMKLPDDVRRFGEHEDDGELLLAVYQGAVRRGEFIPAGSGDDDEVIFNQTAKNDILTKLDLSLMSGSGTEEPQSSFLCETGDSEWDDSSDSPVTATLKSLTQYRALVSECRNGMDAIAFTSEMLVGFQFKEYDSDGTLETLIVFNAEGGNFTDYHEDPVETTDFTWGINDMGEIVVEVADGNGGVAMRAYLSVIRKDGDYYSMKGYSEEAEWSQMDGSAGEVWSDKWQRMAQAN</sequence>
<evidence type="ECO:0000256" key="1">
    <source>
        <dbReference type="SAM" id="Coils"/>
    </source>
</evidence>
<accession>A0AAJ1BK22</accession>
<evidence type="ECO:0000313" key="4">
    <source>
        <dbReference type="Proteomes" id="UP001297581"/>
    </source>
</evidence>
<protein>
    <submittedName>
        <fullName evidence="3">Uncharacterized protein</fullName>
    </submittedName>
</protein>
<feature type="region of interest" description="Disordered" evidence="2">
    <location>
        <begin position="624"/>
        <end position="644"/>
    </location>
</feature>
<dbReference type="Proteomes" id="UP001297581">
    <property type="component" value="Unassembled WGS sequence"/>
</dbReference>
<evidence type="ECO:0000313" key="3">
    <source>
        <dbReference type="EMBL" id="MCH4296321.1"/>
    </source>
</evidence>
<name>A0AAJ1BK22_9GAMM</name>
<keyword evidence="1" id="KW-0175">Coiled coil</keyword>
<reference evidence="3 4" key="1">
    <citation type="submission" date="2022-02" db="EMBL/GenBank/DDBJ databases">
        <title>The genome sequence of Shewanella sp. 3B26.</title>
        <authorList>
            <person name="Du J."/>
        </authorList>
    </citation>
    <scope>NUCLEOTIDE SEQUENCE [LARGE SCALE GENOMIC DNA]</scope>
    <source>
        <strain evidence="3 4">3B26</strain>
    </source>
</reference>
<dbReference type="AlphaFoldDB" id="A0AAJ1BK22"/>
<proteinExistence type="predicted"/>
<evidence type="ECO:0000256" key="2">
    <source>
        <dbReference type="SAM" id="MobiDB-lite"/>
    </source>
</evidence>
<dbReference type="PROSITE" id="PS51257">
    <property type="entry name" value="PROKAR_LIPOPROTEIN"/>
    <property type="match status" value="1"/>
</dbReference>
<keyword evidence="4" id="KW-1185">Reference proteome</keyword>
<comment type="caution">
    <text evidence="3">The sequence shown here is derived from an EMBL/GenBank/DDBJ whole genome shotgun (WGS) entry which is preliminary data.</text>
</comment>